<protein>
    <submittedName>
        <fullName evidence="1">Uncharacterized protein</fullName>
    </submittedName>
</protein>
<proteinExistence type="predicted"/>
<evidence type="ECO:0000313" key="2">
    <source>
        <dbReference type="Proteomes" id="UP000178065"/>
    </source>
</evidence>
<evidence type="ECO:0000313" key="1">
    <source>
        <dbReference type="EMBL" id="OHA65763.1"/>
    </source>
</evidence>
<dbReference type="Gene3D" id="3.40.50.450">
    <property type="match status" value="1"/>
</dbReference>
<organism evidence="1 2">
    <name type="scientific">Candidatus Wildermuthbacteria bacterium RIFCSPHIGHO2_01_FULL_49_22b</name>
    <dbReference type="NCBI Taxonomy" id="1802448"/>
    <lineage>
        <taxon>Bacteria</taxon>
        <taxon>Candidatus Wildermuthiibacteriota</taxon>
    </lineage>
</organism>
<accession>A0A1G2QZ12</accession>
<dbReference type="AlphaFoldDB" id="A0A1G2QZ12"/>
<dbReference type="Proteomes" id="UP000178065">
    <property type="component" value="Unassembled WGS sequence"/>
</dbReference>
<dbReference type="EMBL" id="MHTT01000011">
    <property type="protein sequence ID" value="OHA65763.1"/>
    <property type="molecule type" value="Genomic_DNA"/>
</dbReference>
<comment type="caution">
    <text evidence="1">The sequence shown here is derived from an EMBL/GenBank/DDBJ whole genome shotgun (WGS) entry which is preliminary data.</text>
</comment>
<gene>
    <name evidence="1" type="ORF">A2672_03320</name>
</gene>
<dbReference type="STRING" id="1802448.A2672_03320"/>
<reference evidence="1 2" key="1">
    <citation type="journal article" date="2016" name="Nat. Commun.">
        <title>Thousands of microbial genomes shed light on interconnected biogeochemical processes in an aquifer system.</title>
        <authorList>
            <person name="Anantharaman K."/>
            <person name="Brown C.T."/>
            <person name="Hug L.A."/>
            <person name="Sharon I."/>
            <person name="Castelle C.J."/>
            <person name="Probst A.J."/>
            <person name="Thomas B.C."/>
            <person name="Singh A."/>
            <person name="Wilkins M.J."/>
            <person name="Karaoz U."/>
            <person name="Brodie E.L."/>
            <person name="Williams K.H."/>
            <person name="Hubbard S.S."/>
            <person name="Banfield J.F."/>
        </authorList>
    </citation>
    <scope>NUCLEOTIDE SEQUENCE [LARGE SCALE GENOMIC DNA]</scope>
</reference>
<sequence>MLKRRILILTQKGGESMACNMVGVIGPTDISQLAQFLGRSQEILGERGALVGQILAETGKELLVTADGGMLQAVAESYKDHGGEKLVMLLPLPGDLWSIEHAEPYAVIADEVRRPADWIRANLEVVSTPELCVCVGLSAGTMAELSYIRWNIELGGGNLQTLIAIRELLRGGEVPPEYKSALAPVLRYTQAVEGLREVLKEYQLSCAGMPL</sequence>
<name>A0A1G2QZ12_9BACT</name>